<keyword evidence="1" id="KW-1133">Transmembrane helix</keyword>
<evidence type="ECO:0000313" key="3">
    <source>
        <dbReference type="Proteomes" id="UP000295075"/>
    </source>
</evidence>
<sequence length="394" mass="42953">MKALRWGLIVVTVLAGLTGTWRLAGPRPDPVGGAVKQLHFLRAAIDDGADHESQGLFPEGYFFLNVLYGLTWVQVATIHPEREAEAVREARWSLDRLQSTDGTAPFEQRLDPPYGIFHAGWTNWLRGAIATLDDSALTEYTQSSTEISKAFDAAASPYLMAYPGQAWPVDSTVAIASLALHDRLTTPHFTQTRGRWLGLVQQRLDPSTGLMPHQAEPGPTGARATSQSIIQRFLPEIDREFARSQYQLFRDKFVTAFGPGVREYPKGQSGSGDVDSGPLVLGVSLSATVVSAGAARIQDDPLGDALLRVGEVLGAPLTGLKTKRYAFGALPVGDAFVAWSATATPTNGPTTPTPHPLTWWWRLPWLLLCWLPALLVAALLLIRKRHPRPREVGG</sequence>
<evidence type="ECO:0000256" key="1">
    <source>
        <dbReference type="SAM" id="Phobius"/>
    </source>
</evidence>
<dbReference type="OrthoDB" id="871494at2"/>
<comment type="caution">
    <text evidence="2">The sequence shown here is derived from an EMBL/GenBank/DDBJ whole genome shotgun (WGS) entry which is preliminary data.</text>
</comment>
<feature type="transmembrane region" description="Helical" evidence="1">
    <location>
        <begin position="359"/>
        <end position="382"/>
    </location>
</feature>
<proteinExistence type="predicted"/>
<dbReference type="AlphaFoldDB" id="A0A4R4P0W6"/>
<keyword evidence="1" id="KW-0472">Membrane</keyword>
<organism evidence="2 3">
    <name type="scientific">Kribbella albertanoniae</name>
    <dbReference type="NCBI Taxonomy" id="1266829"/>
    <lineage>
        <taxon>Bacteria</taxon>
        <taxon>Bacillati</taxon>
        <taxon>Actinomycetota</taxon>
        <taxon>Actinomycetes</taxon>
        <taxon>Propionibacteriales</taxon>
        <taxon>Kribbellaceae</taxon>
        <taxon>Kribbella</taxon>
    </lineage>
</organism>
<keyword evidence="1" id="KW-0812">Transmembrane</keyword>
<keyword evidence="3" id="KW-1185">Reference proteome</keyword>
<name>A0A4R4P0W6_9ACTN</name>
<dbReference type="EMBL" id="SMKA01000348">
    <property type="protein sequence ID" value="TDC15154.1"/>
    <property type="molecule type" value="Genomic_DNA"/>
</dbReference>
<evidence type="ECO:0000313" key="2">
    <source>
        <dbReference type="EMBL" id="TDC15154.1"/>
    </source>
</evidence>
<accession>A0A4R4P0W6</accession>
<dbReference type="Proteomes" id="UP000295075">
    <property type="component" value="Unassembled WGS sequence"/>
</dbReference>
<protein>
    <recommendedName>
        <fullName evidence="4">DUF2264 domain-containing protein</fullName>
    </recommendedName>
</protein>
<reference evidence="2 3" key="1">
    <citation type="submission" date="2019-03" db="EMBL/GenBank/DDBJ databases">
        <title>Draft genome sequences of novel Actinobacteria.</title>
        <authorList>
            <person name="Sahin N."/>
            <person name="Ay H."/>
            <person name="Saygin H."/>
        </authorList>
    </citation>
    <scope>NUCLEOTIDE SEQUENCE [LARGE SCALE GENOMIC DNA]</scope>
    <source>
        <strain evidence="2 3">JCM 30547</strain>
    </source>
</reference>
<evidence type="ECO:0008006" key="4">
    <source>
        <dbReference type="Google" id="ProtNLM"/>
    </source>
</evidence>
<gene>
    <name evidence="2" type="ORF">E1261_40865</name>
</gene>
<dbReference type="RefSeq" id="WP_132415136.1">
    <property type="nucleotide sequence ID" value="NZ_SMKA01000348.1"/>
</dbReference>